<dbReference type="Gene3D" id="2.60.270.20">
    <property type="entry name" value="Cytolysin/lectin"/>
    <property type="match status" value="1"/>
</dbReference>
<dbReference type="SUPFAM" id="SSF63724">
    <property type="entry name" value="Cytolysin/lectin"/>
    <property type="match status" value="1"/>
</dbReference>
<gene>
    <name evidence="1" type="ORF">DFH07DRAFT_782751</name>
</gene>
<dbReference type="AlphaFoldDB" id="A0AAD7HSE1"/>
<keyword evidence="2" id="KW-1185">Reference proteome</keyword>
<dbReference type="InterPro" id="IPR015926">
    <property type="entry name" value="Cytolysin/lectin"/>
</dbReference>
<evidence type="ECO:0000313" key="1">
    <source>
        <dbReference type="EMBL" id="KAJ7726308.1"/>
    </source>
</evidence>
<organism evidence="1 2">
    <name type="scientific">Mycena maculata</name>
    <dbReference type="NCBI Taxonomy" id="230809"/>
    <lineage>
        <taxon>Eukaryota</taxon>
        <taxon>Fungi</taxon>
        <taxon>Dikarya</taxon>
        <taxon>Basidiomycota</taxon>
        <taxon>Agaricomycotina</taxon>
        <taxon>Agaricomycetes</taxon>
        <taxon>Agaricomycetidae</taxon>
        <taxon>Agaricales</taxon>
        <taxon>Marasmiineae</taxon>
        <taxon>Mycenaceae</taxon>
        <taxon>Mycena</taxon>
    </lineage>
</organism>
<dbReference type="Pfam" id="PF07367">
    <property type="entry name" value="FB_lectin"/>
    <property type="match status" value="1"/>
</dbReference>
<evidence type="ECO:0000313" key="2">
    <source>
        <dbReference type="Proteomes" id="UP001215280"/>
    </source>
</evidence>
<dbReference type="EMBL" id="JARJLG010000220">
    <property type="protein sequence ID" value="KAJ7726308.1"/>
    <property type="molecule type" value="Genomic_DNA"/>
</dbReference>
<accession>A0AAD7HSE1</accession>
<dbReference type="Proteomes" id="UP001215280">
    <property type="component" value="Unassembled WGS sequence"/>
</dbReference>
<proteinExistence type="predicted"/>
<sequence>MSYKITLRIYQTNPNAYFCIVEKTVWNHGANHDNGGTWSDSDGEQVLTIGSSGTSGILRFLSDTGEYFLIAVGVHNCKRWCDIVSNITPDMTGAKVHPEYYTI</sequence>
<name>A0AAD7HSE1_9AGAR</name>
<comment type="caution">
    <text evidence="1">The sequence shown here is derived from an EMBL/GenBank/DDBJ whole genome shotgun (WGS) entry which is preliminary data.</text>
</comment>
<protein>
    <submittedName>
        <fullName evidence="1">Fungal fruit body lectin</fullName>
    </submittedName>
</protein>
<reference evidence="1" key="1">
    <citation type="submission" date="2023-03" db="EMBL/GenBank/DDBJ databases">
        <title>Massive genome expansion in bonnet fungi (Mycena s.s.) driven by repeated elements and novel gene families across ecological guilds.</title>
        <authorList>
            <consortium name="Lawrence Berkeley National Laboratory"/>
            <person name="Harder C.B."/>
            <person name="Miyauchi S."/>
            <person name="Viragh M."/>
            <person name="Kuo A."/>
            <person name="Thoen E."/>
            <person name="Andreopoulos B."/>
            <person name="Lu D."/>
            <person name="Skrede I."/>
            <person name="Drula E."/>
            <person name="Henrissat B."/>
            <person name="Morin E."/>
            <person name="Kohler A."/>
            <person name="Barry K."/>
            <person name="LaButti K."/>
            <person name="Morin E."/>
            <person name="Salamov A."/>
            <person name="Lipzen A."/>
            <person name="Mereny Z."/>
            <person name="Hegedus B."/>
            <person name="Baldrian P."/>
            <person name="Stursova M."/>
            <person name="Weitz H."/>
            <person name="Taylor A."/>
            <person name="Grigoriev I.V."/>
            <person name="Nagy L.G."/>
            <person name="Martin F."/>
            <person name="Kauserud H."/>
        </authorList>
    </citation>
    <scope>NUCLEOTIDE SEQUENCE</scope>
    <source>
        <strain evidence="1">CBHHK188m</strain>
    </source>
</reference>
<dbReference type="InterPro" id="IPR009960">
    <property type="entry name" value="Fruit_body_lectin_fun"/>
</dbReference>